<dbReference type="STRING" id="162209.IJ22_20640"/>
<evidence type="ECO:0000313" key="1">
    <source>
        <dbReference type="EMBL" id="ALS22438.1"/>
    </source>
</evidence>
<gene>
    <name evidence="1" type="ORF">IJ22_20640</name>
</gene>
<protein>
    <submittedName>
        <fullName evidence="1">Putative esterase</fullName>
    </submittedName>
</protein>
<dbReference type="InterPro" id="IPR000801">
    <property type="entry name" value="Esterase-like"/>
</dbReference>
<dbReference type="KEGG" id="pnp:IJ22_20640"/>
<evidence type="ECO:0000313" key="2">
    <source>
        <dbReference type="Proteomes" id="UP000061660"/>
    </source>
</evidence>
<sequence>MSVKPFSFFSGALYSRKVCHVYLPASYEQSEETRYPVIYLLHGLNGDETSWIVKGNAEATLDDMISSGALRESIVVMISDGGYGHGTFYVNWYDGSGRFEDYVLYDVIPAIDREFRTIADRTQRAVCGLSMGGYGAFVLALRNPDVFGAAASISGALMSANLMTEQMLRSEVVRMTGPVHGSYVKELDLHVLASRRVREKNRPALHFNCGFSDYLYPLNSAYKALLDQLGYEHEYMEFEGDHNWDYFGGHLPEALSFIERSFPSTQT</sequence>
<dbReference type="PATRIC" id="fig|162209.4.peg.2189"/>
<dbReference type="RefSeq" id="WP_054818249.1">
    <property type="nucleotide sequence ID" value="NZ_BJCS01000001.1"/>
</dbReference>
<dbReference type="EMBL" id="CP013652">
    <property type="protein sequence ID" value="ALS22438.1"/>
    <property type="molecule type" value="Genomic_DNA"/>
</dbReference>
<keyword evidence="2" id="KW-1185">Reference proteome</keyword>
<dbReference type="OrthoDB" id="9777383at2"/>
<accession>A0A0U2VNV3</accession>
<dbReference type="PANTHER" id="PTHR48098">
    <property type="entry name" value="ENTEROCHELIN ESTERASE-RELATED"/>
    <property type="match status" value="1"/>
</dbReference>
<name>A0A0U2VNV3_9BACL</name>
<organism evidence="1 2">
    <name type="scientific">Paenibacillus naphthalenovorans</name>
    <dbReference type="NCBI Taxonomy" id="162209"/>
    <lineage>
        <taxon>Bacteria</taxon>
        <taxon>Bacillati</taxon>
        <taxon>Bacillota</taxon>
        <taxon>Bacilli</taxon>
        <taxon>Bacillales</taxon>
        <taxon>Paenibacillaceae</taxon>
        <taxon>Paenibacillus</taxon>
    </lineage>
</organism>
<dbReference type="Pfam" id="PF00756">
    <property type="entry name" value="Esterase"/>
    <property type="match status" value="1"/>
</dbReference>
<reference evidence="1 2" key="2">
    <citation type="journal article" date="2016" name="Genome Announc.">
        <title>Complete Genome Sequences of Two Interactive Moderate Thermophiles, Paenibacillus napthalenovorans 32O-Y and Paenibacillus sp. 32O-W.</title>
        <authorList>
            <person name="Butler R.R.III."/>
            <person name="Wang J."/>
            <person name="Stark B.C."/>
            <person name="Pombert J.F."/>
        </authorList>
    </citation>
    <scope>NUCLEOTIDE SEQUENCE [LARGE SCALE GENOMIC DNA]</scope>
    <source>
        <strain evidence="1 2">32O-Y</strain>
    </source>
</reference>
<dbReference type="SUPFAM" id="SSF53474">
    <property type="entry name" value="alpha/beta-Hydrolases"/>
    <property type="match status" value="1"/>
</dbReference>
<dbReference type="GO" id="GO:0016747">
    <property type="term" value="F:acyltransferase activity, transferring groups other than amino-acyl groups"/>
    <property type="evidence" value="ECO:0007669"/>
    <property type="project" value="TreeGrafter"/>
</dbReference>
<reference evidence="2" key="1">
    <citation type="submission" date="2015-12" db="EMBL/GenBank/DDBJ databases">
        <title>Complete genome sequences of two moderately thermophilic Paenibacillus species.</title>
        <authorList>
            <person name="Butler R.III."/>
            <person name="Wang J."/>
            <person name="Stark B.C."/>
            <person name="Pombert J.-F."/>
        </authorList>
    </citation>
    <scope>NUCLEOTIDE SEQUENCE [LARGE SCALE GENOMIC DNA]</scope>
    <source>
        <strain evidence="2">32O-Y</strain>
    </source>
</reference>
<dbReference type="Proteomes" id="UP000061660">
    <property type="component" value="Chromosome"/>
</dbReference>
<dbReference type="PANTHER" id="PTHR48098:SF1">
    <property type="entry name" value="DIACYLGLYCEROL ACYLTRANSFERASE_MYCOLYLTRANSFERASE AG85A"/>
    <property type="match status" value="1"/>
</dbReference>
<dbReference type="InterPro" id="IPR050583">
    <property type="entry name" value="Mycobacterial_A85_antigen"/>
</dbReference>
<dbReference type="Gene3D" id="3.40.50.1820">
    <property type="entry name" value="alpha/beta hydrolase"/>
    <property type="match status" value="1"/>
</dbReference>
<dbReference type="InterPro" id="IPR029058">
    <property type="entry name" value="AB_hydrolase_fold"/>
</dbReference>
<proteinExistence type="predicted"/>
<dbReference type="AlphaFoldDB" id="A0A0U2VNV3"/>